<protein>
    <submittedName>
        <fullName evidence="9">YSIRK-type signal peptide-containing protein</fullName>
    </submittedName>
</protein>
<feature type="region of interest" description="Disordered" evidence="6">
    <location>
        <begin position="1859"/>
        <end position="2009"/>
    </location>
</feature>
<evidence type="ECO:0000256" key="5">
    <source>
        <dbReference type="ARBA" id="ARBA00023088"/>
    </source>
</evidence>
<evidence type="ECO:0000256" key="6">
    <source>
        <dbReference type="SAM" id="MobiDB-lite"/>
    </source>
</evidence>
<dbReference type="Pfam" id="PF18938">
    <property type="entry name" value="aRib"/>
    <property type="match status" value="1"/>
</dbReference>
<dbReference type="Proteomes" id="UP000435060">
    <property type="component" value="Unassembled WGS sequence"/>
</dbReference>
<dbReference type="PROSITE" id="PS50847">
    <property type="entry name" value="GRAM_POS_ANCHORING"/>
    <property type="match status" value="1"/>
</dbReference>
<keyword evidence="4" id="KW-0677">Repeat</keyword>
<dbReference type="Gene3D" id="3.10.20.890">
    <property type="match status" value="1"/>
</dbReference>
<feature type="compositionally biased region" description="Basic and acidic residues" evidence="6">
    <location>
        <begin position="1922"/>
        <end position="1931"/>
    </location>
</feature>
<dbReference type="InterPro" id="IPR009459">
    <property type="entry name" value="MucBP_dom"/>
</dbReference>
<dbReference type="InterPro" id="IPR005877">
    <property type="entry name" value="YSIRK_signal_dom"/>
</dbReference>
<proteinExistence type="predicted"/>
<feature type="region of interest" description="Disordered" evidence="6">
    <location>
        <begin position="2500"/>
        <end position="2542"/>
    </location>
</feature>
<accession>A0A6I4RK95</accession>
<feature type="region of interest" description="Disordered" evidence="6">
    <location>
        <begin position="2432"/>
        <end position="2461"/>
    </location>
</feature>
<evidence type="ECO:0000256" key="1">
    <source>
        <dbReference type="ARBA" id="ARBA00022512"/>
    </source>
</evidence>
<feature type="compositionally biased region" description="Basic and acidic residues" evidence="6">
    <location>
        <begin position="1670"/>
        <end position="1681"/>
    </location>
</feature>
<feature type="compositionally biased region" description="Basic and acidic residues" evidence="6">
    <location>
        <begin position="1697"/>
        <end position="1713"/>
    </location>
</feature>
<reference evidence="8 10" key="2">
    <citation type="submission" date="2019-11" db="EMBL/GenBank/DDBJ databases">
        <title>Streptococcis sp. isolated from the respiratory tract of Marmot.</title>
        <authorList>
            <person name="Zhang G."/>
        </authorList>
    </citation>
    <scope>NUCLEOTIDE SEQUENCE [LARGE SCALE GENOMIC DNA]</scope>
    <source>
        <strain evidence="8">Zg-86</strain>
        <strain evidence="10">zg-86</strain>
    </source>
</reference>
<dbReference type="Pfam" id="PF04650">
    <property type="entry name" value="YSIRK_signal"/>
    <property type="match status" value="1"/>
</dbReference>
<evidence type="ECO:0000313" key="11">
    <source>
        <dbReference type="Proteomes" id="UP000435423"/>
    </source>
</evidence>
<dbReference type="EMBL" id="WLCG01000011">
    <property type="protein sequence ID" value="MTB65014.1"/>
    <property type="molecule type" value="Genomic_DNA"/>
</dbReference>
<feature type="region of interest" description="Disordered" evidence="6">
    <location>
        <begin position="2294"/>
        <end position="2416"/>
    </location>
</feature>
<organism evidence="9 11">
    <name type="scientific">Streptococcus zhangguiae</name>
    <dbReference type="NCBI Taxonomy" id="2664091"/>
    <lineage>
        <taxon>Bacteria</taxon>
        <taxon>Bacillati</taxon>
        <taxon>Bacillota</taxon>
        <taxon>Bacilli</taxon>
        <taxon>Lactobacillales</taxon>
        <taxon>Streptococcaceae</taxon>
        <taxon>Streptococcus</taxon>
    </lineage>
</organism>
<dbReference type="Proteomes" id="UP000435423">
    <property type="component" value="Unassembled WGS sequence"/>
</dbReference>
<dbReference type="InterPro" id="IPR044024">
    <property type="entry name" value="aRib"/>
</dbReference>
<evidence type="ECO:0000259" key="7">
    <source>
        <dbReference type="PROSITE" id="PS50847"/>
    </source>
</evidence>
<dbReference type="InterPro" id="IPR019931">
    <property type="entry name" value="LPXTG_anchor"/>
</dbReference>
<feature type="compositionally biased region" description="Basic and acidic residues" evidence="6">
    <location>
        <begin position="2379"/>
        <end position="2394"/>
    </location>
</feature>
<keyword evidence="2" id="KW-0964">Secreted</keyword>
<feature type="compositionally biased region" description="Basic and acidic residues" evidence="6">
    <location>
        <begin position="1868"/>
        <end position="1879"/>
    </location>
</feature>
<dbReference type="NCBIfam" id="TIGR01167">
    <property type="entry name" value="LPXTG_anchor"/>
    <property type="match status" value="1"/>
</dbReference>
<dbReference type="Pfam" id="PF00746">
    <property type="entry name" value="Gram_pos_anchor"/>
    <property type="match status" value="1"/>
</dbReference>
<dbReference type="Gene3D" id="3.10.20.320">
    <property type="entry name" value="Putative peptidoglycan bound protein (lpxtg motif)"/>
    <property type="match status" value="9"/>
</dbReference>
<dbReference type="SUPFAM" id="SSF63829">
    <property type="entry name" value="Calcium-dependent phosphotriesterase"/>
    <property type="match status" value="1"/>
</dbReference>
<keyword evidence="5" id="KW-0572">Peptidoglycan-anchor</keyword>
<dbReference type="PANTHER" id="PTHR24216:SF65">
    <property type="entry name" value="PAXILLIN-LIKE PROTEIN 1"/>
    <property type="match status" value="1"/>
</dbReference>
<feature type="region of interest" description="Disordered" evidence="6">
    <location>
        <begin position="896"/>
        <end position="923"/>
    </location>
</feature>
<feature type="compositionally biased region" description="Low complexity" evidence="6">
    <location>
        <begin position="2126"/>
        <end position="2143"/>
    </location>
</feature>
<comment type="caution">
    <text evidence="9">The sequence shown here is derived from an EMBL/GenBank/DDBJ whole genome shotgun (WGS) entry which is preliminary data.</text>
</comment>
<name>A0A6I4RK95_9STRE</name>
<evidence type="ECO:0000256" key="4">
    <source>
        <dbReference type="ARBA" id="ARBA00022737"/>
    </source>
</evidence>
<feature type="compositionally biased region" description="Pro residues" evidence="6">
    <location>
        <begin position="1935"/>
        <end position="1948"/>
    </location>
</feature>
<feature type="region of interest" description="Disordered" evidence="6">
    <location>
        <begin position="2232"/>
        <end position="2259"/>
    </location>
</feature>
<evidence type="ECO:0000313" key="8">
    <source>
        <dbReference type="EMBL" id="MTB65014.1"/>
    </source>
</evidence>
<feature type="compositionally biased region" description="Basic and acidic residues" evidence="6">
    <location>
        <begin position="1974"/>
        <end position="1989"/>
    </location>
</feature>
<feature type="compositionally biased region" description="Basic and acidic residues" evidence="6">
    <location>
        <begin position="2297"/>
        <end position="2313"/>
    </location>
</feature>
<feature type="compositionally biased region" description="Pro residues" evidence="6">
    <location>
        <begin position="2340"/>
        <end position="2353"/>
    </location>
</feature>
<evidence type="ECO:0000313" key="9">
    <source>
        <dbReference type="EMBL" id="MWV56901.1"/>
    </source>
</evidence>
<dbReference type="NCBIfam" id="TIGR01168">
    <property type="entry name" value="YSIRK_signal"/>
    <property type="match status" value="1"/>
</dbReference>
<feature type="compositionally biased region" description="Basic and acidic residues" evidence="6">
    <location>
        <begin position="1773"/>
        <end position="1788"/>
    </location>
</feature>
<feature type="region of interest" description="Disordered" evidence="6">
    <location>
        <begin position="2121"/>
        <end position="2216"/>
    </location>
</feature>
<feature type="region of interest" description="Disordered" evidence="6">
    <location>
        <begin position="1670"/>
        <end position="1788"/>
    </location>
</feature>
<gene>
    <name evidence="8" type="ORF">GGG87_08390</name>
    <name evidence="9" type="ORF">GGH11_07925</name>
</gene>
<dbReference type="PANTHER" id="PTHR24216">
    <property type="entry name" value="PAXILLIN-RELATED"/>
    <property type="match status" value="1"/>
</dbReference>
<keyword evidence="3" id="KW-0732">Signal</keyword>
<feature type="domain" description="Gram-positive cocci surface proteins LPxTG" evidence="7">
    <location>
        <begin position="2535"/>
        <end position="2571"/>
    </location>
</feature>
<feature type="compositionally biased region" description="Polar residues" evidence="6">
    <location>
        <begin position="2528"/>
        <end position="2542"/>
    </location>
</feature>
<reference evidence="9 11" key="1">
    <citation type="submission" date="2019-10" db="EMBL/GenBank/DDBJ databases">
        <title>Streptococcis sp, isolated from the respiratory tract of Marmot.</title>
        <authorList>
            <person name="Zhang G."/>
        </authorList>
    </citation>
    <scope>NUCLEOTIDE SEQUENCE [LARGE SCALE GENOMIC DNA]</scope>
    <source>
        <strain evidence="9">Zg-70</strain>
        <strain evidence="11">zg-70</strain>
    </source>
</reference>
<feature type="compositionally biased region" description="Basic and acidic residues" evidence="6">
    <location>
        <begin position="2249"/>
        <end position="2259"/>
    </location>
</feature>
<dbReference type="Pfam" id="PF06458">
    <property type="entry name" value="MucBP"/>
    <property type="match status" value="11"/>
</dbReference>
<evidence type="ECO:0000256" key="2">
    <source>
        <dbReference type="ARBA" id="ARBA00022525"/>
    </source>
</evidence>
<keyword evidence="10" id="KW-1185">Reference proteome</keyword>
<keyword evidence="1" id="KW-0134">Cell wall</keyword>
<evidence type="ECO:0000256" key="3">
    <source>
        <dbReference type="ARBA" id="ARBA00022729"/>
    </source>
</evidence>
<dbReference type="EMBL" id="WUBJ01000010">
    <property type="protein sequence ID" value="MWV56901.1"/>
    <property type="molecule type" value="Genomic_DNA"/>
</dbReference>
<evidence type="ECO:0000313" key="10">
    <source>
        <dbReference type="Proteomes" id="UP000435060"/>
    </source>
</evidence>
<sequence length="2571" mass="279497">MGERLMFFNRKQRFSIRKFTIGTCSVLLGTVLIAGVNQVSAEETSLNEVVSSSVEKEDKVGETVASATVSPVASVEAPVAAETTETVVARTFVVKNKVAVLDAANLSDSEKAAVVATVRSDNNLTEAFKVLVANDGSVTILENDQEVARLASAEVVEVHATTTPAAPVAEPTVAPVAEQPAPALTVSAETTTAPATETVDLAALKEAKIAELSTYALLSEAVRADYRARFQEAVDAAALELVAKEAKRAQRRAAAFPNEGQAIPTGTGFRADVPAANETLDTEGWKTLGRFSNKPGVFYVQKSGTVNGGNSTNKETMIYEIDTTTGEIVEVSKDDFEGGGTLYEHLEKLSAEQGFSPSNPIPGTTSTRDGYRVVNALGLSNDGRYAYALGITSQILVDDRTTINGIYRYDMESKKWSLVSNSNDWPEGMAVMRTNAWTAGAVNPKDGKYYFGTLTLKTDPAFSQVAPRDDAAYQAMRDNGTFDLYFRMWSFDPATGNVASAGYIDTNLVKSGSFDKNEDYFKRAGESYVVGNDIAFDTDGNMKLIMNQFNSSNYYIYSVDKANFDAAAGQNNKYAKHNGTLSKNIPIYTDINHNISSAGSGNEAVAEAMKANNVTTGGLAIDANGDLFFHSRQGKIGRIVSALTHGGILNNVEGPTGTTTWGDAASIRGTVGKGNVYREYYIQGTENILAGTVGSIVDGKFVPTTETTTGKDDIEKEQALYKNYDATVGRPQAIRAADGTVYEYVQVKENSDPETGEVKKEDQTIRYEYAPKAVTGNVIVKYIDVEGNIIKTEVKDETNADANTPYNTDEDRKLDLIKGTKEFNNEGKIYELVPAGTYGTYNNNPIEVDDNGHLTSSDSTTGDVEAGKTKEVVYVYREVTQPKTGDVVLHYVDTKGNELQPNHHNSDDKPVDESYTVKSAEKPDTLEKDGVVYKKVEVSETGVVDGKPIATENVTTDETGKIIEGTKNIVYVYKPVGSVVIHYVNTKGEVIKQEVKDITDGDIDAPYNAADNKENADEKPATIANGDVNYKFKEVSTSNTVGGKVVVSENDTNVVNGQEGKIVPGTTHVIYVYDEVETPVEKGSVVVNYIDTEGNPLATQQDVVKDQPVGSKYDSTTEALKPAEIKVGDKTYVLAPADSYEGTYNGNKIVVDNNNHLVGSDAITGDVAKETKTITYVYKLKEEPKEEPVKPGSVIVNYRDVDGNYLQPEDTVYDTKDGADKSGYNTIEDLRPKTIAKDGKVYELVEEAGTHKVGKVEANGHLEGTDDVTGTVEAGKTKKVTYIYKEVTPEPKAGNVTVKYVDTEGNPLLPEAVDELNAAIAKEYTTTDHKPKTITTADGTYELAPADDYIVGKVGEDNTLTESKKADLKKSDAETGTVEEGTKTIVYVYKKVETPVEPKGSVVVHYVNEAGEVIQSAYKDTTDAAVDSTYNTKENPLEKPQEITFGGKTYVFKEVSMTSKVGQNDVVKEDAANRVFFSGNETGKVVEGTTHVIYVYSEKQPEENPVKPGGEVTAQYFVEGEETRLYEDPTVEKDTVVKEKDTPVGTEYKDTPPAVLTDGKDIYDLVKKEDGTPKLKEDSANPTGSVTETPQVIKYEYKKRETPKEEPVKPGGEVTAQYFVEGEETRLYKDPTVKEDTVVKEKDTPVGTEYKDTPPAVLTDGKDIYDLVKKEDGTPKLKEGSAEPTGEVTETPQVIKYEYKKRETPKEDPKPEAPKGSVIVKYEDEDGNEIQKPKEDTPLSPVDTPYNTVDKRDEKIEVPNPNDPENPTVYHLTKNEPKEGEGEDDGKVKEGEKVVTYVYKKAGSVIVHYVDEAGNELADDQVAKKNEKDGTAYDTTTKTLRPATITVGDKVYERVPAGTYGAGEVDEDGHLTSTDKVDGSVEAGKTKKITYVYREVKPTTPPTEEKPNKYIPYIPENPEDPSNPKDPKYPNDPENNPPLDPNGNPIPPVDYDNTPEDPSNNPPLPDIDGYVPVDPKDPSEPLKPKDPNDPSKGYEPPKPVDPKKDTPVPYVPAGSVVIHYVDEEGNVIKDKLVDTVKAPVDSEYDATEKVGKREEKPQEITVTDANGKERVYELVRVSTSNKVGDQEVVPAGSIVGAETGKVKKGETNVIYVYKEKPGKYIPFIPVDPNNPNDPTDPQDPTVPETGKPIPPRPYDETPEDPSDDPRLPDVPGYIPVDPSDPSGKTPLKPVDPEDPSKGYEPPKPTDPHEDTPIPYVPAGTVTVHYVNEKGEVIKDPTVDTPKSPVGTKYDTDEKGKEIPREITGKDGEKYVLVKVKDGDKPTGEVEKGNIDVTYIYKLKEKQTPPPVEEEKPNKYIPYIPENPEDPSNPKDPKYPNNPEKNPPLDPNGNPIPPVDYDNTPEDPSNNPPLPDIDGYVPVDPKDPSKPLKPKDPNDPTKGYEPPKPVDPKKDTPVPYVPAGTVTVHYVNEKGEVIKDPTVDTPKSPVGTEYNTNENGTEIPKEITDKDGNVYELVKVKDGDSETGKVVKGNTDVTYIYKLKEKPGVPAPGTPSEPSNPAQPATPTPVKPANTTTAKLPSTGDTAGNATFAYGAVALGFAALLGLGKKKSEDEE</sequence>